<evidence type="ECO:0000256" key="9">
    <source>
        <dbReference type="ARBA" id="ARBA00023014"/>
    </source>
</evidence>
<evidence type="ECO:0000256" key="7">
    <source>
        <dbReference type="ARBA" id="ARBA00023002"/>
    </source>
</evidence>
<keyword evidence="8" id="KW-0408">Iron</keyword>
<feature type="transmembrane region" description="Helical" evidence="11">
    <location>
        <begin position="86"/>
        <end position="105"/>
    </location>
</feature>
<keyword evidence="6 11" id="KW-1133">Transmembrane helix</keyword>
<evidence type="ECO:0000256" key="11">
    <source>
        <dbReference type="SAM" id="Phobius"/>
    </source>
</evidence>
<dbReference type="InterPro" id="IPR023234">
    <property type="entry name" value="NarG-like_domain"/>
</dbReference>
<feature type="transmembrane region" description="Helical" evidence="11">
    <location>
        <begin position="163"/>
        <end position="181"/>
    </location>
</feature>
<sequence>MIFGFHPIEGGYDVPMRMVGANVPYEWLIYIFMFIPIGILLYGFYKRFQVWTLAKGELHRNDRIGERALSLLKYSFAQAKVIQKPLAGWMHFLLFWGFLVLALAAGVDASHYWLGWPHIEGHSYIYFSAVVDVLGFLALVGVIVLAVVRYVQKPDRLNDTKSSDGWIILLIIAILLTGFFIEGLRIAAQIIQSSTLAQIAYEQQASPIGWIFAQWFVDTQSFVNGQLESILMWHRLLWWFHMAIAFLFIALLPFTKLWHIVASMLNYTFRDLEPSACRMVENIEEAESFGVENIEEFGWKDLLDLDACIRCGRCQENCPAYNTGKALNPKITLIQAMKEHLDAKAPYLIAAKDAHHDEAEMVAMTEEAEAAVNPMEQSLLYDVVTTEVIWDCTNCRACMEHCPMFIEHIPKIVEMRRNLVMWQGDMLGEAQMAFTNMERNYNPWGVGWAGRAEWLNERGIRDIVNLLPEDGKEFEYLLYAGCAVSFDDRYKKVGEALVRLLNEAGVSFGYLGTEEFCCGDSARRLGNEYLYQTLVNQNLESFNNYGVKKIIVVCPHGYNALKNEYPQMGGRYEVYHYSEILAKLIAEGKLKPGKLGAKITYHDSCFLGRHNNIYDEPRKVLATAGANIVEIEKARNFGFCCGAGGGRMWLEEDAVEGYKRINDTRTDQLLLPAPEMIVTNCPFCLTMISDGVKAAEAEEQTKVFDLAEVVWQSLNK</sequence>
<keyword evidence="3" id="KW-0004">4Fe-4S</keyword>
<accession>A0A0W8E7S7</accession>
<evidence type="ECO:0000256" key="5">
    <source>
        <dbReference type="ARBA" id="ARBA00022723"/>
    </source>
</evidence>
<evidence type="ECO:0000259" key="12">
    <source>
        <dbReference type="PROSITE" id="PS51379"/>
    </source>
</evidence>
<dbReference type="GO" id="GO:0051539">
    <property type="term" value="F:4 iron, 4 sulfur cluster binding"/>
    <property type="evidence" value="ECO:0007669"/>
    <property type="project" value="UniProtKB-KW"/>
</dbReference>
<feature type="transmembrane region" description="Helical" evidence="11">
    <location>
        <begin position="236"/>
        <end position="254"/>
    </location>
</feature>
<feature type="transmembrane region" description="Helical" evidence="11">
    <location>
        <begin position="125"/>
        <end position="151"/>
    </location>
</feature>
<comment type="caution">
    <text evidence="13">The sequence shown here is derived from an EMBL/GenBank/DDBJ whole genome shotgun (WGS) entry which is preliminary data.</text>
</comment>
<dbReference type="Pfam" id="PF02665">
    <property type="entry name" value="Nitrate_red_gam"/>
    <property type="match status" value="1"/>
</dbReference>
<protein>
    <submittedName>
        <fullName evidence="13">Fe-s oxidoreductase</fullName>
    </submittedName>
</protein>
<evidence type="ECO:0000256" key="10">
    <source>
        <dbReference type="ARBA" id="ARBA00023136"/>
    </source>
</evidence>
<dbReference type="EMBL" id="LNQE01001842">
    <property type="protein sequence ID" value="KUG04687.1"/>
    <property type="molecule type" value="Genomic_DNA"/>
</dbReference>
<dbReference type="InterPro" id="IPR036197">
    <property type="entry name" value="NarG-like_sf"/>
</dbReference>
<name>A0A0W8E7S7_9ZZZZ</name>
<dbReference type="GO" id="GO:0005886">
    <property type="term" value="C:plasma membrane"/>
    <property type="evidence" value="ECO:0007669"/>
    <property type="project" value="UniProtKB-SubCell"/>
</dbReference>
<evidence type="ECO:0000256" key="8">
    <source>
        <dbReference type="ARBA" id="ARBA00023004"/>
    </source>
</evidence>
<dbReference type="PROSITE" id="PS00198">
    <property type="entry name" value="4FE4S_FER_1"/>
    <property type="match status" value="2"/>
</dbReference>
<dbReference type="Gene3D" id="1.20.950.20">
    <property type="entry name" value="Transmembrane di-heme cytochromes, Chain C"/>
    <property type="match status" value="1"/>
</dbReference>
<feature type="domain" description="4Fe-4S ferredoxin-type" evidence="12">
    <location>
        <begin position="299"/>
        <end position="330"/>
    </location>
</feature>
<evidence type="ECO:0000256" key="4">
    <source>
        <dbReference type="ARBA" id="ARBA00022692"/>
    </source>
</evidence>
<dbReference type="InterPro" id="IPR051460">
    <property type="entry name" value="HdrC_iron-sulfur_subunit"/>
</dbReference>
<dbReference type="SUPFAM" id="SSF103501">
    <property type="entry name" value="Respiratory nitrate reductase 1 gamma chain"/>
    <property type="match status" value="1"/>
</dbReference>
<dbReference type="InterPro" id="IPR004017">
    <property type="entry name" value="Cys_rich_dom"/>
</dbReference>
<proteinExistence type="predicted"/>
<dbReference type="AlphaFoldDB" id="A0A0W8E7S7"/>
<comment type="subcellular location">
    <subcellularLocation>
        <location evidence="1">Cell membrane</location>
        <topology evidence="1">Multi-pass membrane protein</topology>
    </subcellularLocation>
</comment>
<dbReference type="InterPro" id="IPR017896">
    <property type="entry name" value="4Fe4S_Fe-S-bd"/>
</dbReference>
<dbReference type="SUPFAM" id="SSF46548">
    <property type="entry name" value="alpha-helical ferredoxin"/>
    <property type="match status" value="1"/>
</dbReference>
<keyword evidence="4 11" id="KW-0812">Transmembrane</keyword>
<dbReference type="Gene3D" id="1.10.1060.10">
    <property type="entry name" value="Alpha-helical ferredoxin"/>
    <property type="match status" value="1"/>
</dbReference>
<dbReference type="Pfam" id="PF13183">
    <property type="entry name" value="Fer4_8"/>
    <property type="match status" value="1"/>
</dbReference>
<evidence type="ECO:0000256" key="6">
    <source>
        <dbReference type="ARBA" id="ARBA00022989"/>
    </source>
</evidence>
<gene>
    <name evidence="13" type="ORF">ASZ90_017826</name>
</gene>
<dbReference type="InterPro" id="IPR017900">
    <property type="entry name" value="4Fe4S_Fe_S_CS"/>
</dbReference>
<dbReference type="PANTHER" id="PTHR43255:SF1">
    <property type="entry name" value="IRON-SULFUR-BINDING OXIDOREDUCTASE FADF-RELATED"/>
    <property type="match status" value="1"/>
</dbReference>
<keyword evidence="10 11" id="KW-0472">Membrane</keyword>
<dbReference type="GO" id="GO:0016491">
    <property type="term" value="F:oxidoreductase activity"/>
    <property type="evidence" value="ECO:0007669"/>
    <property type="project" value="UniProtKB-KW"/>
</dbReference>
<reference evidence="13" key="1">
    <citation type="journal article" date="2015" name="Proc. Natl. Acad. Sci. U.S.A.">
        <title>Networks of energetic and metabolic interactions define dynamics in microbial communities.</title>
        <authorList>
            <person name="Embree M."/>
            <person name="Liu J.K."/>
            <person name="Al-Bassam M.M."/>
            <person name="Zengler K."/>
        </authorList>
    </citation>
    <scope>NUCLEOTIDE SEQUENCE</scope>
</reference>
<dbReference type="PANTHER" id="PTHR43255">
    <property type="entry name" value="IRON-SULFUR-BINDING OXIDOREDUCTASE FADF-RELATED-RELATED"/>
    <property type="match status" value="1"/>
</dbReference>
<organism evidence="13">
    <name type="scientific">hydrocarbon metagenome</name>
    <dbReference type="NCBI Taxonomy" id="938273"/>
    <lineage>
        <taxon>unclassified sequences</taxon>
        <taxon>metagenomes</taxon>
        <taxon>ecological metagenomes</taxon>
    </lineage>
</organism>
<keyword evidence="9" id="KW-0411">Iron-sulfur</keyword>
<dbReference type="Pfam" id="PF02754">
    <property type="entry name" value="CCG"/>
    <property type="match status" value="2"/>
</dbReference>
<evidence type="ECO:0000313" key="13">
    <source>
        <dbReference type="EMBL" id="KUG04687.1"/>
    </source>
</evidence>
<evidence type="ECO:0000256" key="1">
    <source>
        <dbReference type="ARBA" id="ARBA00004651"/>
    </source>
</evidence>
<dbReference type="GO" id="GO:0046872">
    <property type="term" value="F:metal ion binding"/>
    <property type="evidence" value="ECO:0007669"/>
    <property type="project" value="UniProtKB-KW"/>
</dbReference>
<keyword evidence="2" id="KW-1003">Cell membrane</keyword>
<keyword evidence="7" id="KW-0560">Oxidoreductase</keyword>
<feature type="transmembrane region" description="Helical" evidence="11">
    <location>
        <begin position="27"/>
        <end position="45"/>
    </location>
</feature>
<evidence type="ECO:0000256" key="2">
    <source>
        <dbReference type="ARBA" id="ARBA00022475"/>
    </source>
</evidence>
<dbReference type="InterPro" id="IPR009051">
    <property type="entry name" value="Helical_ferredxn"/>
</dbReference>
<dbReference type="PROSITE" id="PS51379">
    <property type="entry name" value="4FE4S_FER_2"/>
    <property type="match status" value="1"/>
</dbReference>
<evidence type="ECO:0000256" key="3">
    <source>
        <dbReference type="ARBA" id="ARBA00022485"/>
    </source>
</evidence>
<keyword evidence="5" id="KW-0479">Metal-binding</keyword>